<organism evidence="6 7">
    <name type="scientific">Amborella trichopoda</name>
    <dbReference type="NCBI Taxonomy" id="13333"/>
    <lineage>
        <taxon>Eukaryota</taxon>
        <taxon>Viridiplantae</taxon>
        <taxon>Streptophyta</taxon>
        <taxon>Embryophyta</taxon>
        <taxon>Tracheophyta</taxon>
        <taxon>Spermatophyta</taxon>
        <taxon>Magnoliopsida</taxon>
        <taxon>Amborellales</taxon>
        <taxon>Amborellaceae</taxon>
        <taxon>Amborella</taxon>
    </lineage>
</organism>
<feature type="region of interest" description="Disordered" evidence="5">
    <location>
        <begin position="708"/>
        <end position="792"/>
    </location>
</feature>
<dbReference type="GO" id="GO:0006888">
    <property type="term" value="P:endoplasmic reticulum to Golgi vesicle-mediated transport"/>
    <property type="evidence" value="ECO:0000318"/>
    <property type="project" value="GO_Central"/>
</dbReference>
<evidence type="ECO:0000256" key="5">
    <source>
        <dbReference type="SAM" id="MobiDB-lite"/>
    </source>
</evidence>
<feature type="coiled-coil region" evidence="4">
    <location>
        <begin position="541"/>
        <end position="596"/>
    </location>
</feature>
<keyword evidence="7" id="KW-1185">Reference proteome</keyword>
<dbReference type="PANTHER" id="PTHR18921:SF2">
    <property type="entry name" value="THYROID RECEPTOR-INTERACTING PROTEIN 11"/>
    <property type="match status" value="1"/>
</dbReference>
<dbReference type="OMA" id="QKLANCM"/>
<evidence type="ECO:0000256" key="4">
    <source>
        <dbReference type="SAM" id="Coils"/>
    </source>
</evidence>
<feature type="coiled-coil region" evidence="4">
    <location>
        <begin position="397"/>
        <end position="477"/>
    </location>
</feature>
<reference evidence="7" key="1">
    <citation type="journal article" date="2013" name="Science">
        <title>The Amborella genome and the evolution of flowering plants.</title>
        <authorList>
            <consortium name="Amborella Genome Project"/>
        </authorList>
    </citation>
    <scope>NUCLEOTIDE SEQUENCE [LARGE SCALE GENOMIC DNA]</scope>
</reference>
<dbReference type="AlphaFoldDB" id="W1NVU1"/>
<gene>
    <name evidence="6" type="ORF">AMTR_s00097p00122940</name>
</gene>
<evidence type="ECO:0000256" key="1">
    <source>
        <dbReference type="ARBA" id="ARBA00004555"/>
    </source>
</evidence>
<dbReference type="GO" id="GO:0007030">
    <property type="term" value="P:Golgi organization"/>
    <property type="evidence" value="ECO:0000318"/>
    <property type="project" value="GO_Central"/>
</dbReference>
<dbReference type="Gene3D" id="1.10.287.1490">
    <property type="match status" value="1"/>
</dbReference>
<evidence type="ECO:0000313" key="6">
    <source>
        <dbReference type="EMBL" id="ERN01747.1"/>
    </source>
</evidence>
<dbReference type="GO" id="GO:0031267">
    <property type="term" value="F:small GTPase binding"/>
    <property type="evidence" value="ECO:0000318"/>
    <property type="project" value="GO_Central"/>
</dbReference>
<protein>
    <recommendedName>
        <fullName evidence="8">GRIP domain-containing protein</fullName>
    </recommendedName>
</protein>
<dbReference type="GO" id="GO:0005794">
    <property type="term" value="C:Golgi apparatus"/>
    <property type="evidence" value="ECO:0000318"/>
    <property type="project" value="GO_Central"/>
</dbReference>
<proteinExistence type="predicted"/>
<dbReference type="Gramene" id="ERN01747">
    <property type="protein sequence ID" value="ERN01747"/>
    <property type="gene ID" value="AMTR_s00097p00122940"/>
</dbReference>
<keyword evidence="2" id="KW-0333">Golgi apparatus</keyword>
<feature type="coiled-coil region" evidence="4">
    <location>
        <begin position="108"/>
        <end position="135"/>
    </location>
</feature>
<feature type="compositionally biased region" description="Low complexity" evidence="5">
    <location>
        <begin position="722"/>
        <end position="754"/>
    </location>
</feature>
<evidence type="ECO:0000256" key="3">
    <source>
        <dbReference type="ARBA" id="ARBA00023054"/>
    </source>
</evidence>
<keyword evidence="3 4" id="KW-0175">Coiled coil</keyword>
<evidence type="ECO:0000256" key="2">
    <source>
        <dbReference type="ARBA" id="ARBA00023034"/>
    </source>
</evidence>
<feature type="coiled-coil region" evidence="4">
    <location>
        <begin position="195"/>
        <end position="360"/>
    </location>
</feature>
<sequence length="792" mass="89197">MWNSTIANFKENLSRIALDVHDVAEELEAPPHLAMAGEDASVLDRDHHRHRKISHRFPQSHSHAKSPVPNGIDSSHKAELEWYKAELRRLQGSEAELKALSVNYAAILKEREEHLSGLREENEALRKNLEAKKVIEYASTSGNVRKNSSSSVISKGESDSFSIKQHKRMSQVSGHSTANHSYAVNILKQDISTDGKDEAIDLDALEQKLKELQGNKKDLEDLHEEKQRALDAVQANYEAALIEAKHLTELLDVEQADIASTKLQLQDEKTHSQSYQKELHSLKGDNDRLSAEIKELRNEVNNRMLDIKRLQSELNRREMEKPLESVDNLKSIICSLEKEKDDLKSEMDKLVNALQQCQRDAKDSNPYICNPNEVQPSDKMLGPDGLTISQREWDQTLKAACGERDKALQELARLKQHLIDKELEESEKMDEDSRLIEELQATSECQANRILQLETALKQALSNVEEFKKNNSSELQRSNELISDLNRKLGNCMQSLESKKAELLNLQTALGQYYAESEAKERLVGELAIAREESSRLSEFLKDTNHRLEMAKQEKDDVLVKLSQAERLFSESQNTVHRLEEDNSKLRRALEQSMTRLNRMSLDSDYFVDRRIVIKLLVTYFQRNHSKEVLDLMVRLLGFSEEDKQRIGFAQHAAGKGVVRGVLGLPGRLVGGIMGGSSSGTSSHLPSESQSFADLWVDFLLKETEERDRRENAVASARLGASPSKQSPQQPGTSSSSTADSGTRVYAAASGASSHIHIPREPQGSPESEFSTVPLTSSTPQGTWSSRFVPRY</sequence>
<dbReference type="HOGENOM" id="CLU_023485_1_0_1"/>
<comment type="subcellular location">
    <subcellularLocation>
        <location evidence="1">Golgi apparatus</location>
    </subcellularLocation>
</comment>
<dbReference type="eggNOG" id="ENOG502QSWR">
    <property type="taxonomic scope" value="Eukaryota"/>
</dbReference>
<feature type="compositionally biased region" description="Polar residues" evidence="5">
    <location>
        <begin position="765"/>
        <end position="786"/>
    </location>
</feature>
<accession>W1NVU1</accession>
<evidence type="ECO:0000313" key="7">
    <source>
        <dbReference type="Proteomes" id="UP000017836"/>
    </source>
</evidence>
<evidence type="ECO:0008006" key="8">
    <source>
        <dbReference type="Google" id="ProtNLM"/>
    </source>
</evidence>
<dbReference type="Proteomes" id="UP000017836">
    <property type="component" value="Unassembled WGS sequence"/>
</dbReference>
<name>W1NVU1_AMBTC</name>
<dbReference type="EMBL" id="KI394743">
    <property type="protein sequence ID" value="ERN01747.1"/>
    <property type="molecule type" value="Genomic_DNA"/>
</dbReference>
<dbReference type="PANTHER" id="PTHR18921">
    <property type="entry name" value="MYOSIN HEAVY CHAIN - RELATED"/>
    <property type="match status" value="1"/>
</dbReference>
<feature type="region of interest" description="Disordered" evidence="5">
    <location>
        <begin position="53"/>
        <end position="73"/>
    </location>
</feature>